<evidence type="ECO:0000313" key="2">
    <source>
        <dbReference type="EMBL" id="MFF5897561.1"/>
    </source>
</evidence>
<dbReference type="EMBL" id="JBIBEG010000004">
    <property type="protein sequence ID" value="MFF5897561.1"/>
    <property type="molecule type" value="Genomic_DNA"/>
</dbReference>
<evidence type="ECO:0000313" key="3">
    <source>
        <dbReference type="Proteomes" id="UP001602322"/>
    </source>
</evidence>
<accession>A0ABW6X6B1</accession>
<proteinExistence type="predicted"/>
<dbReference type="RefSeq" id="WP_387902838.1">
    <property type="nucleotide sequence ID" value="NZ_JBIBEG010000004.1"/>
</dbReference>
<protein>
    <submittedName>
        <fullName evidence="2">Cyclophilin-like fold protein</fullName>
    </submittedName>
</protein>
<reference evidence="2 3" key="1">
    <citation type="submission" date="2024-10" db="EMBL/GenBank/DDBJ databases">
        <title>The Natural Products Discovery Center: Release of the First 8490 Sequenced Strains for Exploring Actinobacteria Biosynthetic Diversity.</title>
        <authorList>
            <person name="Kalkreuter E."/>
            <person name="Kautsar S.A."/>
            <person name="Yang D."/>
            <person name="Bader C.D."/>
            <person name="Teijaro C.N."/>
            <person name="Fluegel L."/>
            <person name="Davis C.M."/>
            <person name="Simpson J.R."/>
            <person name="Lauterbach L."/>
            <person name="Steele A.D."/>
            <person name="Gui C."/>
            <person name="Meng S."/>
            <person name="Li G."/>
            <person name="Viehrig K."/>
            <person name="Ye F."/>
            <person name="Su P."/>
            <person name="Kiefer A.F."/>
            <person name="Nichols A."/>
            <person name="Cepeda A.J."/>
            <person name="Yan W."/>
            <person name="Fan B."/>
            <person name="Jiang Y."/>
            <person name="Adhikari A."/>
            <person name="Zheng C.-J."/>
            <person name="Schuster L."/>
            <person name="Cowan T.M."/>
            <person name="Smanski M.J."/>
            <person name="Chevrette M.G."/>
            <person name="De Carvalho L.P.S."/>
            <person name="Shen B."/>
        </authorList>
    </citation>
    <scope>NUCLEOTIDE SEQUENCE [LARGE SCALE GENOMIC DNA]</scope>
    <source>
        <strain evidence="2 3">NPDC012540</strain>
    </source>
</reference>
<dbReference type="SUPFAM" id="SSF50891">
    <property type="entry name" value="Cyclophilin-like"/>
    <property type="match status" value="1"/>
</dbReference>
<organism evidence="2 3">
    <name type="scientific">Streptomyces argenteolus</name>
    <dbReference type="NCBI Taxonomy" id="67274"/>
    <lineage>
        <taxon>Bacteria</taxon>
        <taxon>Bacillati</taxon>
        <taxon>Actinomycetota</taxon>
        <taxon>Actinomycetes</taxon>
        <taxon>Kitasatosporales</taxon>
        <taxon>Streptomycetaceae</taxon>
        <taxon>Streptomyces</taxon>
    </lineage>
</organism>
<evidence type="ECO:0000259" key="1">
    <source>
        <dbReference type="Pfam" id="PF18050"/>
    </source>
</evidence>
<feature type="domain" description="Cyclophilin-like" evidence="1">
    <location>
        <begin position="5"/>
        <end position="113"/>
    </location>
</feature>
<dbReference type="InterPro" id="IPR041183">
    <property type="entry name" value="Cyclophilin-like"/>
</dbReference>
<dbReference type="Proteomes" id="UP001602322">
    <property type="component" value="Unassembled WGS sequence"/>
</dbReference>
<keyword evidence="3" id="KW-1185">Reference proteome</keyword>
<comment type="caution">
    <text evidence="2">The sequence shown here is derived from an EMBL/GenBank/DDBJ whole genome shotgun (WGS) entry which is preliminary data.</text>
</comment>
<name>A0ABW6X6B1_9ACTN</name>
<sequence>MNLHLTIDGHRVDATLNESATARDLTDLLPLTLETEDFHRTERIAHPPRTLDTTGAPAASRPKAGDLAYYAPWGNLAFFYRDGDHSPSLIILGRLTDPGDIDRLAGAQHIRIEAA</sequence>
<dbReference type="InterPro" id="IPR029000">
    <property type="entry name" value="Cyclophilin-like_dom_sf"/>
</dbReference>
<gene>
    <name evidence="2" type="ORF">ACFY8O_16715</name>
</gene>
<dbReference type="Pfam" id="PF18050">
    <property type="entry name" value="Cyclophil_like2"/>
    <property type="match status" value="1"/>
</dbReference>
<dbReference type="Gene3D" id="2.40.100.20">
    <property type="match status" value="1"/>
</dbReference>